<gene>
    <name evidence="2" type="ordered locus">MTR_2g072710</name>
</gene>
<dbReference type="Pfam" id="PF08387">
    <property type="entry name" value="FBD"/>
    <property type="match status" value="1"/>
</dbReference>
<evidence type="ECO:0000313" key="4">
    <source>
        <dbReference type="Proteomes" id="UP000002051"/>
    </source>
</evidence>
<dbReference type="AlphaFoldDB" id="A0A072V8Y5"/>
<evidence type="ECO:0000313" key="2">
    <source>
        <dbReference type="EMBL" id="KEH38499.1"/>
    </source>
</evidence>
<dbReference type="InterPro" id="IPR006566">
    <property type="entry name" value="FBD"/>
</dbReference>
<reference evidence="2 4" key="2">
    <citation type="journal article" date="2014" name="BMC Genomics">
        <title>An improved genome release (version Mt4.0) for the model legume Medicago truncatula.</title>
        <authorList>
            <person name="Tang H."/>
            <person name="Krishnakumar V."/>
            <person name="Bidwell S."/>
            <person name="Rosen B."/>
            <person name="Chan A."/>
            <person name="Zhou S."/>
            <person name="Gentzbittel L."/>
            <person name="Childs K.L."/>
            <person name="Yandell M."/>
            <person name="Gundlach H."/>
            <person name="Mayer K.F."/>
            <person name="Schwartz D.C."/>
            <person name="Town C.D."/>
        </authorList>
    </citation>
    <scope>GENOME REANNOTATION</scope>
    <source>
        <strain evidence="2">A17</strain>
        <strain evidence="3 4">cv. Jemalong A17</strain>
    </source>
</reference>
<reference evidence="3" key="3">
    <citation type="submission" date="2015-04" db="UniProtKB">
        <authorList>
            <consortium name="EnsemblPlants"/>
        </authorList>
    </citation>
    <scope>IDENTIFICATION</scope>
    <source>
        <strain evidence="3">cv. Jemalong A17</strain>
    </source>
</reference>
<reference evidence="2 4" key="1">
    <citation type="journal article" date="2011" name="Nature">
        <title>The Medicago genome provides insight into the evolution of rhizobial symbioses.</title>
        <authorList>
            <person name="Young N.D."/>
            <person name="Debelle F."/>
            <person name="Oldroyd G.E."/>
            <person name="Geurts R."/>
            <person name="Cannon S.B."/>
            <person name="Udvardi M.K."/>
            <person name="Benedito V.A."/>
            <person name="Mayer K.F."/>
            <person name="Gouzy J."/>
            <person name="Schoof H."/>
            <person name="Van de Peer Y."/>
            <person name="Proost S."/>
            <person name="Cook D.R."/>
            <person name="Meyers B.C."/>
            <person name="Spannagl M."/>
            <person name="Cheung F."/>
            <person name="De Mita S."/>
            <person name="Krishnakumar V."/>
            <person name="Gundlach H."/>
            <person name="Zhou S."/>
            <person name="Mudge J."/>
            <person name="Bharti A.K."/>
            <person name="Murray J.D."/>
            <person name="Naoumkina M.A."/>
            <person name="Rosen B."/>
            <person name="Silverstein K.A."/>
            <person name="Tang H."/>
            <person name="Rombauts S."/>
            <person name="Zhao P.X."/>
            <person name="Zhou P."/>
            <person name="Barbe V."/>
            <person name="Bardou P."/>
            <person name="Bechner M."/>
            <person name="Bellec A."/>
            <person name="Berger A."/>
            <person name="Berges H."/>
            <person name="Bidwell S."/>
            <person name="Bisseling T."/>
            <person name="Choisne N."/>
            <person name="Couloux A."/>
            <person name="Denny R."/>
            <person name="Deshpande S."/>
            <person name="Dai X."/>
            <person name="Doyle J.J."/>
            <person name="Dudez A.M."/>
            <person name="Farmer A.D."/>
            <person name="Fouteau S."/>
            <person name="Franken C."/>
            <person name="Gibelin C."/>
            <person name="Gish J."/>
            <person name="Goldstein S."/>
            <person name="Gonzalez A.J."/>
            <person name="Green P.J."/>
            <person name="Hallab A."/>
            <person name="Hartog M."/>
            <person name="Hua A."/>
            <person name="Humphray S.J."/>
            <person name="Jeong D.H."/>
            <person name="Jing Y."/>
            <person name="Jocker A."/>
            <person name="Kenton S.M."/>
            <person name="Kim D.J."/>
            <person name="Klee K."/>
            <person name="Lai H."/>
            <person name="Lang C."/>
            <person name="Lin S."/>
            <person name="Macmil S.L."/>
            <person name="Magdelenat G."/>
            <person name="Matthews L."/>
            <person name="McCorrison J."/>
            <person name="Monaghan E.L."/>
            <person name="Mun J.H."/>
            <person name="Najar F.Z."/>
            <person name="Nicholson C."/>
            <person name="Noirot C."/>
            <person name="O'Bleness M."/>
            <person name="Paule C.R."/>
            <person name="Poulain J."/>
            <person name="Prion F."/>
            <person name="Qin B."/>
            <person name="Qu C."/>
            <person name="Retzel E.F."/>
            <person name="Riddle C."/>
            <person name="Sallet E."/>
            <person name="Samain S."/>
            <person name="Samson N."/>
            <person name="Sanders I."/>
            <person name="Saurat O."/>
            <person name="Scarpelli C."/>
            <person name="Schiex T."/>
            <person name="Segurens B."/>
            <person name="Severin A.J."/>
            <person name="Sherrier D.J."/>
            <person name="Shi R."/>
            <person name="Sims S."/>
            <person name="Singer S.R."/>
            <person name="Sinharoy S."/>
            <person name="Sterck L."/>
            <person name="Viollet A."/>
            <person name="Wang B.B."/>
            <person name="Wang K."/>
            <person name="Wang M."/>
            <person name="Wang X."/>
            <person name="Warfsmann J."/>
            <person name="Weissenbach J."/>
            <person name="White D.D."/>
            <person name="White J.D."/>
            <person name="Wiley G.B."/>
            <person name="Wincker P."/>
            <person name="Xing Y."/>
            <person name="Yang L."/>
            <person name="Yao Z."/>
            <person name="Ying F."/>
            <person name="Zhai J."/>
            <person name="Zhou L."/>
            <person name="Zuber A."/>
            <person name="Denarie J."/>
            <person name="Dixon R.A."/>
            <person name="May G.D."/>
            <person name="Schwartz D.C."/>
            <person name="Rogers J."/>
            <person name="Quetier F."/>
            <person name="Town C.D."/>
            <person name="Roe B.A."/>
        </authorList>
    </citation>
    <scope>NUCLEOTIDE SEQUENCE [LARGE SCALE GENOMIC DNA]</scope>
    <source>
        <strain evidence="2">A17</strain>
        <strain evidence="3 4">cv. Jemalong A17</strain>
    </source>
</reference>
<dbReference type="PANTHER" id="PTHR31900">
    <property type="entry name" value="F-BOX/RNI SUPERFAMILY PROTEIN-RELATED"/>
    <property type="match status" value="1"/>
</dbReference>
<evidence type="ECO:0000313" key="3">
    <source>
        <dbReference type="EnsemblPlants" id="KEH38499"/>
    </source>
</evidence>
<organism evidence="2 4">
    <name type="scientific">Medicago truncatula</name>
    <name type="common">Barrel medic</name>
    <name type="synonym">Medicago tribuloides</name>
    <dbReference type="NCBI Taxonomy" id="3880"/>
    <lineage>
        <taxon>Eukaryota</taxon>
        <taxon>Viridiplantae</taxon>
        <taxon>Streptophyta</taxon>
        <taxon>Embryophyta</taxon>
        <taxon>Tracheophyta</taxon>
        <taxon>Spermatophyta</taxon>
        <taxon>Magnoliopsida</taxon>
        <taxon>eudicotyledons</taxon>
        <taxon>Gunneridae</taxon>
        <taxon>Pentapetalae</taxon>
        <taxon>rosids</taxon>
        <taxon>fabids</taxon>
        <taxon>Fabales</taxon>
        <taxon>Fabaceae</taxon>
        <taxon>Papilionoideae</taxon>
        <taxon>50 kb inversion clade</taxon>
        <taxon>NPAAA clade</taxon>
        <taxon>Hologalegina</taxon>
        <taxon>IRL clade</taxon>
        <taxon>Trifolieae</taxon>
        <taxon>Medicago</taxon>
    </lineage>
</organism>
<name>A0A072V8Y5_MEDTR</name>
<accession>A0A072V8Y5</accession>
<dbReference type="PANTHER" id="PTHR31900:SF32">
    <property type="entry name" value="F-BOX_RNI_FBD-LIKE DOMAIN PROTEIN"/>
    <property type="match status" value="1"/>
</dbReference>
<dbReference type="SMART" id="SM00579">
    <property type="entry name" value="FBD"/>
    <property type="match status" value="1"/>
</dbReference>
<dbReference type="InterPro" id="IPR050232">
    <property type="entry name" value="FBL13/AtMIF1-like"/>
</dbReference>
<evidence type="ECO:0000259" key="1">
    <source>
        <dbReference type="SMART" id="SM00579"/>
    </source>
</evidence>
<proteinExistence type="predicted"/>
<keyword evidence="4" id="KW-1185">Reference proteome</keyword>
<dbReference type="Proteomes" id="UP000002051">
    <property type="component" value="Chromosome 2"/>
</dbReference>
<sequence>MVMVVYHNLLFCQVHQHSAACNASANIILHRYETNVQETGSNVCLLLKEFSQVKCIKFHGSEVLTKSNMTVLPKFAMLSHLDVGIVSGEVLLGLLQKTPVLTILDFKGISEFNEELLNSAVVPDCLTSSLQVVKFGTVHGSENELRLAKFFMENGVVLERTSFSLYGKSTVIEEFKEKLYSFKKGVSFAILEFKEKMY</sequence>
<feature type="domain" description="FBD" evidence="1">
    <location>
        <begin position="124"/>
        <end position="194"/>
    </location>
</feature>
<protein>
    <submittedName>
        <fullName evidence="2">FBD protein</fullName>
    </submittedName>
</protein>
<dbReference type="EnsemblPlants" id="KEH38499">
    <property type="protein sequence ID" value="KEH38499"/>
    <property type="gene ID" value="MTR_2g072710"/>
</dbReference>
<dbReference type="HOGENOM" id="CLU_1379947_0_0_1"/>
<dbReference type="EMBL" id="CM001218">
    <property type="protein sequence ID" value="KEH38499.1"/>
    <property type="molecule type" value="Genomic_DNA"/>
</dbReference>